<dbReference type="InterPro" id="IPR013762">
    <property type="entry name" value="Integrase-like_cat_sf"/>
</dbReference>
<evidence type="ECO:0000259" key="4">
    <source>
        <dbReference type="PROSITE" id="PS51898"/>
    </source>
</evidence>
<proteinExistence type="inferred from homology"/>
<name>A0ABS9KA83_9BACT</name>
<dbReference type="PANTHER" id="PTHR30349">
    <property type="entry name" value="PHAGE INTEGRASE-RELATED"/>
    <property type="match status" value="1"/>
</dbReference>
<dbReference type="InterPro" id="IPR050090">
    <property type="entry name" value="Tyrosine_recombinase_XerCD"/>
</dbReference>
<dbReference type="InterPro" id="IPR002104">
    <property type="entry name" value="Integrase_catalytic"/>
</dbReference>
<dbReference type="Gene3D" id="1.10.443.10">
    <property type="entry name" value="Intergrase catalytic core"/>
    <property type="match status" value="1"/>
</dbReference>
<dbReference type="Pfam" id="PF00589">
    <property type="entry name" value="Phage_integrase"/>
    <property type="match status" value="1"/>
</dbReference>
<feature type="domain" description="Tyr recombinase" evidence="4">
    <location>
        <begin position="183"/>
        <end position="390"/>
    </location>
</feature>
<dbReference type="PROSITE" id="PS51898">
    <property type="entry name" value="TYR_RECOMBINASE"/>
    <property type="match status" value="1"/>
</dbReference>
<keyword evidence="3" id="KW-0233">DNA recombination</keyword>
<evidence type="ECO:0000313" key="6">
    <source>
        <dbReference type="Proteomes" id="UP001165366"/>
    </source>
</evidence>
<dbReference type="EMBL" id="JAKLWS010000003">
    <property type="protein sequence ID" value="MCG2587759.1"/>
    <property type="molecule type" value="Genomic_DNA"/>
</dbReference>
<dbReference type="Proteomes" id="UP001165366">
    <property type="component" value="Unassembled WGS sequence"/>
</dbReference>
<evidence type="ECO:0000256" key="3">
    <source>
        <dbReference type="ARBA" id="ARBA00023172"/>
    </source>
</evidence>
<evidence type="ECO:0000313" key="5">
    <source>
        <dbReference type="EMBL" id="MCG2587759.1"/>
    </source>
</evidence>
<protein>
    <submittedName>
        <fullName evidence="5">Site-specific integrase</fullName>
    </submittedName>
</protein>
<reference evidence="5" key="2">
    <citation type="submission" date="2024-05" db="EMBL/GenBank/DDBJ databases">
        <title>Rhodohalobacter halophilus gen. nov., sp. nov., a moderately halophilic member of the family Balneolaceae.</title>
        <authorList>
            <person name="Xia J."/>
        </authorList>
    </citation>
    <scope>NUCLEOTIDE SEQUENCE</scope>
    <source>
        <strain evidence="5">WB101</strain>
    </source>
</reference>
<comment type="similarity">
    <text evidence="1">Belongs to the 'phage' integrase family.</text>
</comment>
<comment type="caution">
    <text evidence="5">The sequence shown here is derived from an EMBL/GenBank/DDBJ whole genome shotgun (WGS) entry which is preliminary data.</text>
</comment>
<dbReference type="Gene3D" id="1.10.150.130">
    <property type="match status" value="1"/>
</dbReference>
<dbReference type="InterPro" id="IPR011010">
    <property type="entry name" value="DNA_brk_join_enz"/>
</dbReference>
<evidence type="ECO:0000256" key="1">
    <source>
        <dbReference type="ARBA" id="ARBA00008857"/>
    </source>
</evidence>
<sequence length="399" mass="47610">MAYLKKRRNTWYVRYHIVEYGKELTITRTLKTKRKDVAEKRLEKLEKLEKNGRIHPLSDNFNPIEILNRLEEEEQNTKCNTVQESLEAFLKSKKHLSSKTVEAYEWAIQHFIDHNGIAFHHPIEMRIDHFENIIFKDDISIQTRHYYFRHFRAWWNWMLDNNIVDFDFFDAIKKKMPKKKESTRPKMITLEELYQVFKAYGEELVRKSKRPDFDAKKVQYWFRPIMCLYTFAGLRKHEAGYSSDLPYSGLKGENLIFKNKELEYIYIPPGKGRKEKEIPIHPILKKELDRYLKVRGEVDQDEYVFIYFGGRFKGRPVSGQVVYKEFKRYAELADVPSSRTLHGMRHRAVTSWIELGLSTADAAFLAGHSNQRVTEKYTHLTAKHLKDKMNRLTNKKDSD</sequence>
<reference evidence="5" key="1">
    <citation type="submission" date="2022-01" db="EMBL/GenBank/DDBJ databases">
        <authorList>
            <person name="Wang Y."/>
        </authorList>
    </citation>
    <scope>NUCLEOTIDE SEQUENCE</scope>
    <source>
        <strain evidence="5">WB101</strain>
    </source>
</reference>
<keyword evidence="6" id="KW-1185">Reference proteome</keyword>
<evidence type="ECO:0000256" key="2">
    <source>
        <dbReference type="ARBA" id="ARBA00023125"/>
    </source>
</evidence>
<dbReference type="SUPFAM" id="SSF56349">
    <property type="entry name" value="DNA breaking-rejoining enzymes"/>
    <property type="match status" value="1"/>
</dbReference>
<keyword evidence="2" id="KW-0238">DNA-binding</keyword>
<dbReference type="RefSeq" id="WP_237852602.1">
    <property type="nucleotide sequence ID" value="NZ_JAKLWS010000003.1"/>
</dbReference>
<gene>
    <name evidence="5" type="ORF">L6773_04235</name>
</gene>
<dbReference type="InterPro" id="IPR010998">
    <property type="entry name" value="Integrase_recombinase_N"/>
</dbReference>
<dbReference type="PANTHER" id="PTHR30349:SF41">
    <property type="entry name" value="INTEGRASE_RECOMBINASE PROTEIN MJ0367-RELATED"/>
    <property type="match status" value="1"/>
</dbReference>
<organism evidence="5 6">
    <name type="scientific">Rhodohalobacter sulfatireducens</name>
    <dbReference type="NCBI Taxonomy" id="2911366"/>
    <lineage>
        <taxon>Bacteria</taxon>
        <taxon>Pseudomonadati</taxon>
        <taxon>Balneolota</taxon>
        <taxon>Balneolia</taxon>
        <taxon>Balneolales</taxon>
        <taxon>Balneolaceae</taxon>
        <taxon>Rhodohalobacter</taxon>
    </lineage>
</organism>
<accession>A0ABS9KA83</accession>